<evidence type="ECO:0008006" key="3">
    <source>
        <dbReference type="Google" id="ProtNLM"/>
    </source>
</evidence>
<accession>A0ABT7BIN9</accession>
<keyword evidence="2" id="KW-1185">Reference proteome</keyword>
<organism evidence="1 2">
    <name type="scientific">Roseofilum halophilum BLCC-M91</name>
    <dbReference type="NCBI Taxonomy" id="3022259"/>
    <lineage>
        <taxon>Bacteria</taxon>
        <taxon>Bacillati</taxon>
        <taxon>Cyanobacteriota</taxon>
        <taxon>Cyanophyceae</taxon>
        <taxon>Desertifilales</taxon>
        <taxon>Desertifilaceae</taxon>
        <taxon>Roseofilum</taxon>
        <taxon>Roseofilum halophilum</taxon>
    </lineage>
</organism>
<dbReference type="EMBL" id="JAQPOK010000074">
    <property type="protein sequence ID" value="MDJ1179053.1"/>
    <property type="molecule type" value="Genomic_DNA"/>
</dbReference>
<evidence type="ECO:0000313" key="2">
    <source>
        <dbReference type="Proteomes" id="UP001231370"/>
    </source>
</evidence>
<protein>
    <recommendedName>
        <fullName evidence="3">AbrB/MazE/SpoVT family DNA-binding domain-containing protein</fullName>
    </recommendedName>
</protein>
<proteinExistence type="predicted"/>
<dbReference type="RefSeq" id="WP_283762365.1">
    <property type="nucleotide sequence ID" value="NZ_JAQPOK010000074.1"/>
</dbReference>
<comment type="caution">
    <text evidence="1">The sequence shown here is derived from an EMBL/GenBank/DDBJ whole genome shotgun (WGS) entry which is preliminary data.</text>
</comment>
<evidence type="ECO:0000313" key="1">
    <source>
        <dbReference type="EMBL" id="MDJ1179053.1"/>
    </source>
</evidence>
<name>A0ABT7BIN9_9CYAN</name>
<reference evidence="1 2" key="1">
    <citation type="submission" date="2023-01" db="EMBL/GenBank/DDBJ databases">
        <title>Novel diversity within Roseofilum (Cyanobacteria; Desertifilaceae) from marine benthic mats with descriptions of four novel species.</title>
        <authorList>
            <person name="Wang Y."/>
            <person name="Berthold D.E."/>
            <person name="Hu J."/>
            <person name="Lefler F.W."/>
            <person name="Laughinghouse H.D. IV."/>
        </authorList>
    </citation>
    <scope>NUCLEOTIDE SEQUENCE [LARGE SCALE GENOMIC DNA]</scope>
    <source>
        <strain evidence="1 2">BLCC-M91</strain>
    </source>
</reference>
<dbReference type="Proteomes" id="UP001231370">
    <property type="component" value="Unassembled WGS sequence"/>
</dbReference>
<sequence>MENFKSLTITVTPDKTLELPAELQSILNPGEQYLVSITGDTITLTKSKVGQSSGFDWEKWEQNLEAVGNDPNQLSTEEICEIVRDVRRNRTV</sequence>
<gene>
    <name evidence="1" type="ORF">PJF56_09265</name>
</gene>